<keyword evidence="2" id="KW-1185">Reference proteome</keyword>
<dbReference type="RefSeq" id="WP_191206513.1">
    <property type="nucleotide sequence ID" value="NZ_JACXZA010000008.1"/>
</dbReference>
<proteinExistence type="predicted"/>
<dbReference type="SFLD" id="SFLDS00003">
    <property type="entry name" value="Haloacid_Dehalogenase"/>
    <property type="match status" value="1"/>
</dbReference>
<dbReference type="CDD" id="cd01427">
    <property type="entry name" value="HAD_like"/>
    <property type="match status" value="1"/>
</dbReference>
<evidence type="ECO:0000313" key="1">
    <source>
        <dbReference type="EMBL" id="MBD3922209.1"/>
    </source>
</evidence>
<dbReference type="Proteomes" id="UP000609346">
    <property type="component" value="Unassembled WGS sequence"/>
</dbReference>
<dbReference type="GO" id="GO:0016787">
    <property type="term" value="F:hydrolase activity"/>
    <property type="evidence" value="ECO:0007669"/>
    <property type="project" value="UniProtKB-KW"/>
</dbReference>
<name>A0ABR8N206_9BACL</name>
<dbReference type="SUPFAM" id="SSF56784">
    <property type="entry name" value="HAD-like"/>
    <property type="match status" value="1"/>
</dbReference>
<evidence type="ECO:0000313" key="2">
    <source>
        <dbReference type="Proteomes" id="UP000609346"/>
    </source>
</evidence>
<keyword evidence="1" id="KW-0378">Hydrolase</keyword>
<organism evidence="1 2">
    <name type="scientific">Paenibacillus terricola</name>
    <dbReference type="NCBI Taxonomy" id="2763503"/>
    <lineage>
        <taxon>Bacteria</taxon>
        <taxon>Bacillati</taxon>
        <taxon>Bacillota</taxon>
        <taxon>Bacilli</taxon>
        <taxon>Bacillales</taxon>
        <taxon>Paenibacillaceae</taxon>
        <taxon>Paenibacillus</taxon>
    </lineage>
</organism>
<accession>A0ABR8N206</accession>
<protein>
    <submittedName>
        <fullName evidence="1">HAD family hydrolase</fullName>
    </submittedName>
</protein>
<dbReference type="Gene3D" id="3.40.50.1000">
    <property type="entry name" value="HAD superfamily/HAD-like"/>
    <property type="match status" value="1"/>
</dbReference>
<dbReference type="InterPro" id="IPR023198">
    <property type="entry name" value="PGP-like_dom2"/>
</dbReference>
<reference evidence="1 2" key="1">
    <citation type="submission" date="2020-09" db="EMBL/GenBank/DDBJ databases">
        <title>Paenibacillus sp. strain PR3 16S rRNA gene Genome sequencing and assembly.</title>
        <authorList>
            <person name="Kim J."/>
        </authorList>
    </citation>
    <scope>NUCLEOTIDE SEQUENCE [LARGE SCALE GENOMIC DNA]</scope>
    <source>
        <strain evidence="1 2">PR3</strain>
    </source>
</reference>
<dbReference type="InterPro" id="IPR023214">
    <property type="entry name" value="HAD_sf"/>
</dbReference>
<gene>
    <name evidence="1" type="ORF">H8B09_25865</name>
</gene>
<dbReference type="Gene3D" id="1.10.150.240">
    <property type="entry name" value="Putative phosphatase, domain 2"/>
    <property type="match status" value="1"/>
</dbReference>
<dbReference type="InterPro" id="IPR036412">
    <property type="entry name" value="HAD-like_sf"/>
</dbReference>
<dbReference type="SFLD" id="SFLDG01129">
    <property type="entry name" value="C1.5:_HAD__Beta-PGM__Phosphata"/>
    <property type="match status" value="1"/>
</dbReference>
<dbReference type="EMBL" id="JACXZA010000008">
    <property type="protein sequence ID" value="MBD3922209.1"/>
    <property type="molecule type" value="Genomic_DNA"/>
</dbReference>
<comment type="caution">
    <text evidence="1">The sequence shown here is derived from an EMBL/GenBank/DDBJ whole genome shotgun (WGS) entry which is preliminary data.</text>
</comment>
<sequence length="229" mass="26336">MKNIKLIAVDYDGVVIEDIFTQVLHIQTKKYGAEYTPELEYNTISQRREDSASYAIRVLGSPSGLSIEQILEEFYKERENFLVNGENPLNAGVIEFLDTLKSMNVKMVCYGGLEENLIDLGVRPVLEKYFERYICTDAFRPGLKEIVQDIHGLDFSEVLFIDDVNRMAEEAKKYNIPFIGVPAQHSWGFQKKEMEKTGVKYIVSSIKEITKDYLEQVDSDQEIWKSPVV</sequence>